<dbReference type="EMBL" id="JAEHFQ010000016">
    <property type="protein sequence ID" value="MBM0635921.1"/>
    <property type="molecule type" value="Genomic_DNA"/>
</dbReference>
<dbReference type="AlphaFoldDB" id="A0A8I1LST8"/>
<organism evidence="1 2">
    <name type="scientific">Paenibacillus polymyxa</name>
    <name type="common">Bacillus polymyxa</name>
    <dbReference type="NCBI Taxonomy" id="1406"/>
    <lineage>
        <taxon>Bacteria</taxon>
        <taxon>Bacillati</taxon>
        <taxon>Bacillota</taxon>
        <taxon>Bacilli</taxon>
        <taxon>Bacillales</taxon>
        <taxon>Paenibacillaceae</taxon>
        <taxon>Paenibacillus</taxon>
    </lineage>
</organism>
<dbReference type="RefSeq" id="WP_165149827.1">
    <property type="nucleotide sequence ID" value="NZ_JAEHFQ010000016.1"/>
</dbReference>
<evidence type="ECO:0000313" key="1">
    <source>
        <dbReference type="EMBL" id="MBM0635921.1"/>
    </source>
</evidence>
<evidence type="ECO:0008006" key="3">
    <source>
        <dbReference type="Google" id="ProtNLM"/>
    </source>
</evidence>
<name>A0A8I1LST8_PAEPO</name>
<protein>
    <recommendedName>
        <fullName evidence="3">DUF4145 domain-containing protein</fullName>
    </recommendedName>
</protein>
<proteinExistence type="predicted"/>
<dbReference type="Proteomes" id="UP000650605">
    <property type="component" value="Unassembled WGS sequence"/>
</dbReference>
<gene>
    <name evidence="1" type="ORF">JDW19_22735</name>
</gene>
<reference evidence="1" key="1">
    <citation type="submission" date="2020-12" db="EMBL/GenBank/DDBJ databases">
        <title>Paenibacillus polymyxa LMG 27872: a double-edged sword.</title>
        <authorList>
            <person name="Langendries S."/>
            <person name="Garcia Mendez S."/>
            <person name="Beirinckx S."/>
            <person name="Viaene T."/>
            <person name="Baeyen S."/>
            <person name="Goeminne G."/>
            <person name="Willems A."/>
            <person name="Debode J."/>
            <person name="Goormachtig S."/>
        </authorList>
    </citation>
    <scope>NUCLEOTIDE SEQUENCE</scope>
    <source>
        <strain evidence="1">LMG 27872</strain>
    </source>
</reference>
<accession>A0A8I1LST8</accession>
<evidence type="ECO:0000313" key="2">
    <source>
        <dbReference type="Proteomes" id="UP000650605"/>
    </source>
</evidence>
<sequence length="212" mass="24741">MEFSEVIDFLSNDNSYWSSRGHEEIDIPFDVTPSEYLSFAEFDLESGTEKHSLINALSNAKRSLDCQIDCLMIAFGFFGNSKKWNVPKKIETLKNLGIIAPRILNKINSVRNLVEHEFVVPNKEQVSDFIDIVALFNASTEKHIFNFPRDSQIEHDLIKEVFLDIKFKRNQRNIKIEVREKGVTDRQIFNIDSSHDNYIIFMKHYIENFSKS</sequence>
<comment type="caution">
    <text evidence="1">The sequence shown here is derived from an EMBL/GenBank/DDBJ whole genome shotgun (WGS) entry which is preliminary data.</text>
</comment>